<dbReference type="AlphaFoldDB" id="A0A2H3BZ73"/>
<dbReference type="STRING" id="1076256.A0A2H3BZ73"/>
<organism evidence="3 4">
    <name type="scientific">Armillaria solidipes</name>
    <dbReference type="NCBI Taxonomy" id="1076256"/>
    <lineage>
        <taxon>Eukaryota</taxon>
        <taxon>Fungi</taxon>
        <taxon>Dikarya</taxon>
        <taxon>Basidiomycota</taxon>
        <taxon>Agaricomycotina</taxon>
        <taxon>Agaricomycetes</taxon>
        <taxon>Agaricomycetidae</taxon>
        <taxon>Agaricales</taxon>
        <taxon>Marasmiineae</taxon>
        <taxon>Physalacriaceae</taxon>
        <taxon>Armillaria</taxon>
    </lineage>
</organism>
<dbReference type="InterPro" id="IPR011009">
    <property type="entry name" value="Kinase-like_dom_sf"/>
</dbReference>
<name>A0A2H3BZ73_9AGAR</name>
<keyword evidence="4" id="KW-1185">Reference proteome</keyword>
<protein>
    <recommendedName>
        <fullName evidence="2">Protein kinase domain-containing protein</fullName>
    </recommendedName>
</protein>
<evidence type="ECO:0000256" key="1">
    <source>
        <dbReference type="SAM" id="MobiDB-lite"/>
    </source>
</evidence>
<dbReference type="PROSITE" id="PS50011">
    <property type="entry name" value="PROTEIN_KINASE_DOM"/>
    <property type="match status" value="1"/>
</dbReference>
<evidence type="ECO:0000313" key="3">
    <source>
        <dbReference type="EMBL" id="PBK69897.1"/>
    </source>
</evidence>
<dbReference type="GO" id="GO:0005524">
    <property type="term" value="F:ATP binding"/>
    <property type="evidence" value="ECO:0007669"/>
    <property type="project" value="InterPro"/>
</dbReference>
<dbReference type="SMART" id="SM00220">
    <property type="entry name" value="S_TKc"/>
    <property type="match status" value="1"/>
</dbReference>
<dbReference type="Gene3D" id="1.10.510.10">
    <property type="entry name" value="Transferase(Phosphotransferase) domain 1"/>
    <property type="match status" value="1"/>
</dbReference>
<sequence length="391" mass="44710">MGEYSMPPYSAAADIDPIDPDESDDENENEREERLYNGERSKAEMRWVGIEPFLKSKGYLLPPRFQPDWQPSWQGPNGIPYEYAVDSFPLVVRVPSVSVEAVIFLPYYHKHPNVIEGKRASDDKGVVIKSTSIHTEEAKKAALLAAIVDSCNHCVPVWDVFDFPGESECVIIVMPLLHNMWKPAFHCRAEVFEALRQFLEGLAFMHREKYAHRDAAMINMTMDVSDLMPGGFSLASQHFPFLLNLYSTDPRNRCEVGSLRYYFIDFETTTYCPEGIEKARVTGTYGSDHSMPEISEVVPYNPFKLDIYTLGNAFLKEMKASLAHYLGMEDLEPFLLRMTAPDPDERPTAAAALEELDALIAELGPASLRRRTYKPSFGLSWQFYRFWSWIW</sequence>
<evidence type="ECO:0000259" key="2">
    <source>
        <dbReference type="PROSITE" id="PS50011"/>
    </source>
</evidence>
<accession>A0A2H3BZ73</accession>
<reference evidence="4" key="1">
    <citation type="journal article" date="2017" name="Nat. Ecol. Evol.">
        <title>Genome expansion and lineage-specific genetic innovations in the forest pathogenic fungi Armillaria.</title>
        <authorList>
            <person name="Sipos G."/>
            <person name="Prasanna A.N."/>
            <person name="Walter M.C."/>
            <person name="O'Connor E."/>
            <person name="Balint B."/>
            <person name="Krizsan K."/>
            <person name="Kiss B."/>
            <person name="Hess J."/>
            <person name="Varga T."/>
            <person name="Slot J."/>
            <person name="Riley R."/>
            <person name="Boka B."/>
            <person name="Rigling D."/>
            <person name="Barry K."/>
            <person name="Lee J."/>
            <person name="Mihaltcheva S."/>
            <person name="LaButti K."/>
            <person name="Lipzen A."/>
            <person name="Waldron R."/>
            <person name="Moloney N.M."/>
            <person name="Sperisen C."/>
            <person name="Kredics L."/>
            <person name="Vagvoelgyi C."/>
            <person name="Patrignani A."/>
            <person name="Fitzpatrick D."/>
            <person name="Nagy I."/>
            <person name="Doyle S."/>
            <person name="Anderson J.B."/>
            <person name="Grigoriev I.V."/>
            <person name="Gueldener U."/>
            <person name="Muensterkoetter M."/>
            <person name="Nagy L.G."/>
        </authorList>
    </citation>
    <scope>NUCLEOTIDE SEQUENCE [LARGE SCALE GENOMIC DNA]</scope>
    <source>
        <strain evidence="4">28-4</strain>
    </source>
</reference>
<feature type="region of interest" description="Disordered" evidence="1">
    <location>
        <begin position="1"/>
        <end position="38"/>
    </location>
</feature>
<evidence type="ECO:0000313" key="4">
    <source>
        <dbReference type="Proteomes" id="UP000218334"/>
    </source>
</evidence>
<dbReference type="SUPFAM" id="SSF56112">
    <property type="entry name" value="Protein kinase-like (PK-like)"/>
    <property type="match status" value="1"/>
</dbReference>
<dbReference type="EMBL" id="KZ293428">
    <property type="protein sequence ID" value="PBK69897.1"/>
    <property type="molecule type" value="Genomic_DNA"/>
</dbReference>
<proteinExistence type="predicted"/>
<gene>
    <name evidence="3" type="ORF">ARMSODRAFT_1018634</name>
</gene>
<feature type="domain" description="Protein kinase" evidence="2">
    <location>
        <begin position="29"/>
        <end position="360"/>
    </location>
</feature>
<dbReference type="GO" id="GO:0004672">
    <property type="term" value="F:protein kinase activity"/>
    <property type="evidence" value="ECO:0007669"/>
    <property type="project" value="InterPro"/>
</dbReference>
<feature type="compositionally biased region" description="Acidic residues" evidence="1">
    <location>
        <begin position="16"/>
        <end position="30"/>
    </location>
</feature>
<dbReference type="Proteomes" id="UP000218334">
    <property type="component" value="Unassembled WGS sequence"/>
</dbReference>
<dbReference type="InterPro" id="IPR000719">
    <property type="entry name" value="Prot_kinase_dom"/>
</dbReference>